<keyword evidence="2" id="KW-1185">Reference proteome</keyword>
<gene>
    <name evidence="1" type="ORF">C8F04DRAFT_893862</name>
</gene>
<accession>A0AAD6WSF9</accession>
<feature type="non-terminal residue" evidence="1">
    <location>
        <position position="1"/>
    </location>
</feature>
<sequence length="106" mass="12217">LPILQDDSPNWVHYSEIMTTHAKSKGLHRHLAGTVHPPADITQDVLGDWFLNRSITPLTDDELEAHQKKEDEYKQKEAKLRDLIYQTVSPTCFSQIKGQKTAHQVW</sequence>
<evidence type="ECO:0000313" key="2">
    <source>
        <dbReference type="Proteomes" id="UP001218188"/>
    </source>
</evidence>
<dbReference type="AlphaFoldDB" id="A0AAD6WSF9"/>
<name>A0AAD6WSF9_9AGAR</name>
<proteinExistence type="predicted"/>
<dbReference type="Proteomes" id="UP001218188">
    <property type="component" value="Unassembled WGS sequence"/>
</dbReference>
<evidence type="ECO:0000313" key="1">
    <source>
        <dbReference type="EMBL" id="KAJ7023300.1"/>
    </source>
</evidence>
<organism evidence="1 2">
    <name type="scientific">Mycena alexandri</name>
    <dbReference type="NCBI Taxonomy" id="1745969"/>
    <lineage>
        <taxon>Eukaryota</taxon>
        <taxon>Fungi</taxon>
        <taxon>Dikarya</taxon>
        <taxon>Basidiomycota</taxon>
        <taxon>Agaricomycotina</taxon>
        <taxon>Agaricomycetes</taxon>
        <taxon>Agaricomycetidae</taxon>
        <taxon>Agaricales</taxon>
        <taxon>Marasmiineae</taxon>
        <taxon>Mycenaceae</taxon>
        <taxon>Mycena</taxon>
    </lineage>
</organism>
<comment type="caution">
    <text evidence="1">The sequence shown here is derived from an EMBL/GenBank/DDBJ whole genome shotgun (WGS) entry which is preliminary data.</text>
</comment>
<dbReference type="EMBL" id="JARJCM010000190">
    <property type="protein sequence ID" value="KAJ7023300.1"/>
    <property type="molecule type" value="Genomic_DNA"/>
</dbReference>
<dbReference type="Pfam" id="PF14223">
    <property type="entry name" value="Retrotran_gag_2"/>
    <property type="match status" value="1"/>
</dbReference>
<feature type="non-terminal residue" evidence="1">
    <location>
        <position position="106"/>
    </location>
</feature>
<protein>
    <submittedName>
        <fullName evidence="1">Uncharacterized protein</fullName>
    </submittedName>
</protein>
<reference evidence="1" key="1">
    <citation type="submission" date="2023-03" db="EMBL/GenBank/DDBJ databases">
        <title>Massive genome expansion in bonnet fungi (Mycena s.s.) driven by repeated elements and novel gene families across ecological guilds.</title>
        <authorList>
            <consortium name="Lawrence Berkeley National Laboratory"/>
            <person name="Harder C.B."/>
            <person name="Miyauchi S."/>
            <person name="Viragh M."/>
            <person name="Kuo A."/>
            <person name="Thoen E."/>
            <person name="Andreopoulos B."/>
            <person name="Lu D."/>
            <person name="Skrede I."/>
            <person name="Drula E."/>
            <person name="Henrissat B."/>
            <person name="Morin E."/>
            <person name="Kohler A."/>
            <person name="Barry K."/>
            <person name="LaButti K."/>
            <person name="Morin E."/>
            <person name="Salamov A."/>
            <person name="Lipzen A."/>
            <person name="Mereny Z."/>
            <person name="Hegedus B."/>
            <person name="Baldrian P."/>
            <person name="Stursova M."/>
            <person name="Weitz H."/>
            <person name="Taylor A."/>
            <person name="Grigoriev I.V."/>
            <person name="Nagy L.G."/>
            <person name="Martin F."/>
            <person name="Kauserud H."/>
        </authorList>
    </citation>
    <scope>NUCLEOTIDE SEQUENCE</scope>
    <source>
        <strain evidence="1">CBHHK200</strain>
    </source>
</reference>